<evidence type="ECO:0000313" key="2">
    <source>
        <dbReference type="EMBL" id="QHI13021.1"/>
    </source>
</evidence>
<feature type="transmembrane region" description="Helical" evidence="1">
    <location>
        <begin position="70"/>
        <end position="92"/>
    </location>
</feature>
<reference evidence="2 3" key="1">
    <citation type="submission" date="2018-08" db="EMBL/GenBank/DDBJ databases">
        <title>Analysis of the genomic diversity of Mexican Acinetobacter haemolyticus clinical isolates.</title>
        <authorList>
            <person name="Castro-Jaimes S."/>
            <person name="Cevallos M.A."/>
        </authorList>
    </citation>
    <scope>NUCLEOTIDE SEQUENCE [LARGE SCALE GENOMIC DNA]</scope>
    <source>
        <strain evidence="2 3">AN43</strain>
    </source>
</reference>
<keyword evidence="1" id="KW-1133">Transmembrane helix</keyword>
<organism evidence="2 3">
    <name type="scientific">Acinetobacter haemolyticus</name>
    <dbReference type="NCBI Taxonomy" id="29430"/>
    <lineage>
        <taxon>Bacteria</taxon>
        <taxon>Pseudomonadati</taxon>
        <taxon>Pseudomonadota</taxon>
        <taxon>Gammaproteobacteria</taxon>
        <taxon>Moraxellales</taxon>
        <taxon>Moraxellaceae</taxon>
        <taxon>Acinetobacter</taxon>
    </lineage>
</organism>
<accession>A0A429GQ37</accession>
<feature type="transmembrane region" description="Helical" evidence="1">
    <location>
        <begin position="6"/>
        <end position="27"/>
    </location>
</feature>
<keyword evidence="1" id="KW-0812">Transmembrane</keyword>
<dbReference type="EMBL" id="CP031976">
    <property type="protein sequence ID" value="QHI13021.1"/>
    <property type="molecule type" value="Genomic_DNA"/>
</dbReference>
<name>A0A429GQ37_ACIHA</name>
<sequence length="97" mass="11826">MEILFYLRWIVVFLFICTFILMIYLLYRYYICNNLASDVWNFFSKSNSFNGVMRDIVFRKKNNNQKISKLIILVYWLVGLFLCLSIWSVGYYEVNFI</sequence>
<dbReference type="AlphaFoldDB" id="A0A429GQ37"/>
<evidence type="ECO:0000313" key="3">
    <source>
        <dbReference type="Proteomes" id="UP000463868"/>
    </source>
</evidence>
<proteinExistence type="predicted"/>
<gene>
    <name evidence="2" type="ORF">AhaeAN43_06350</name>
</gene>
<protein>
    <submittedName>
        <fullName evidence="2">Uncharacterized protein</fullName>
    </submittedName>
</protein>
<keyword evidence="1" id="KW-0472">Membrane</keyword>
<dbReference type="Proteomes" id="UP000463868">
    <property type="component" value="Chromosome"/>
</dbReference>
<evidence type="ECO:0000256" key="1">
    <source>
        <dbReference type="SAM" id="Phobius"/>
    </source>
</evidence>